<evidence type="ECO:0000256" key="7">
    <source>
        <dbReference type="ARBA" id="ARBA00023235"/>
    </source>
</evidence>
<dbReference type="InterPro" id="IPR004639">
    <property type="entry name" value="4pyrrol_synth_GluAld_NH2Trfase"/>
</dbReference>
<comment type="catalytic activity">
    <reaction evidence="1 9">
        <text>(S)-4-amino-5-oxopentanoate = 5-aminolevulinate</text>
        <dbReference type="Rhea" id="RHEA:14265"/>
        <dbReference type="ChEBI" id="CHEBI:57501"/>
        <dbReference type="ChEBI" id="CHEBI:356416"/>
        <dbReference type="EC" id="5.4.3.8"/>
    </reaction>
</comment>
<dbReference type="RefSeq" id="WP_336472822.1">
    <property type="nucleotide sequence ID" value="NZ_JBAWSX010000007.1"/>
</dbReference>
<proteinExistence type="inferred from homology"/>
<dbReference type="GO" id="GO:0042286">
    <property type="term" value="F:glutamate-1-semialdehyde 2,1-aminomutase activity"/>
    <property type="evidence" value="ECO:0007669"/>
    <property type="project" value="UniProtKB-EC"/>
</dbReference>
<dbReference type="InterPro" id="IPR015422">
    <property type="entry name" value="PyrdxlP-dep_Trfase_small"/>
</dbReference>
<dbReference type="SUPFAM" id="SSF53383">
    <property type="entry name" value="PLP-dependent transferases"/>
    <property type="match status" value="1"/>
</dbReference>
<evidence type="ECO:0000256" key="2">
    <source>
        <dbReference type="ARBA" id="ARBA00001933"/>
    </source>
</evidence>
<comment type="pathway">
    <text evidence="3">Porphyrin-containing compound metabolism; protoporphyrin-IX biosynthesis; 5-aminolevulinate from L-glutamyl-tRNA(Glu): step 2/2.</text>
</comment>
<dbReference type="InterPro" id="IPR015424">
    <property type="entry name" value="PyrdxlP-dep_Trfase"/>
</dbReference>
<comment type="cofactor">
    <cofactor evidence="2 9">
        <name>pyridoxal 5'-phosphate</name>
        <dbReference type="ChEBI" id="CHEBI:597326"/>
    </cofactor>
</comment>
<keyword evidence="6 9" id="KW-0663">Pyridoxal phosphate</keyword>
<dbReference type="PANTHER" id="PTHR43713:SF1">
    <property type="entry name" value="GLUTAMATE-1-SEMIALDEHYDE 2,1-AMINOMUTASE 2"/>
    <property type="match status" value="1"/>
</dbReference>
<evidence type="ECO:0000256" key="6">
    <source>
        <dbReference type="ARBA" id="ARBA00022898"/>
    </source>
</evidence>
<keyword evidence="8 9" id="KW-0627">Porphyrin biosynthesis</keyword>
<dbReference type="HAMAP" id="MF_00375">
    <property type="entry name" value="HemL_aminotrans_3"/>
    <property type="match status" value="1"/>
</dbReference>
<dbReference type="InterPro" id="IPR015421">
    <property type="entry name" value="PyrdxlP-dep_Trfase_major"/>
</dbReference>
<evidence type="ECO:0000256" key="5">
    <source>
        <dbReference type="ARBA" id="ARBA00022490"/>
    </source>
</evidence>
<dbReference type="Pfam" id="PF00202">
    <property type="entry name" value="Aminotran_3"/>
    <property type="match status" value="1"/>
</dbReference>
<keyword evidence="7 9" id="KW-0413">Isomerase</keyword>
<dbReference type="PANTHER" id="PTHR43713">
    <property type="entry name" value="GLUTAMATE-1-SEMIALDEHYDE 2,1-AMINOMUTASE"/>
    <property type="match status" value="1"/>
</dbReference>
<gene>
    <name evidence="9" type="primary">hemL</name>
    <name evidence="10" type="ORF">WAZ07_13135</name>
</gene>
<evidence type="ECO:0000313" key="10">
    <source>
        <dbReference type="EMBL" id="MEI4802249.1"/>
    </source>
</evidence>
<dbReference type="InterPro" id="IPR005814">
    <property type="entry name" value="Aminotrans_3"/>
</dbReference>
<protein>
    <recommendedName>
        <fullName evidence="9">Glutamate-1-semialdehyde 2,1-aminomutase</fullName>
        <shortName evidence="9">GSA</shortName>
        <ecNumber evidence="9">5.4.3.8</ecNumber>
    </recommendedName>
    <alternativeName>
        <fullName evidence="9">Glutamate-1-semialdehyde aminotransferase</fullName>
        <shortName evidence="9">GSA-AT</shortName>
    </alternativeName>
</protein>
<evidence type="ECO:0000256" key="4">
    <source>
        <dbReference type="ARBA" id="ARBA00008981"/>
    </source>
</evidence>
<name>A0ABU8FJY1_9BACI</name>
<evidence type="ECO:0000256" key="8">
    <source>
        <dbReference type="ARBA" id="ARBA00023244"/>
    </source>
</evidence>
<feature type="modified residue" description="N6-(pyridoxal phosphate)lysine" evidence="9">
    <location>
        <position position="268"/>
    </location>
</feature>
<dbReference type="NCBIfam" id="NF000818">
    <property type="entry name" value="PRK00062.1"/>
    <property type="match status" value="1"/>
</dbReference>
<comment type="similarity">
    <text evidence="4 9">Belongs to the class-III pyridoxal-phosphate-dependent aminotransferase family. HemL subfamily.</text>
</comment>
<dbReference type="PROSITE" id="PS00600">
    <property type="entry name" value="AA_TRANSFER_CLASS_3"/>
    <property type="match status" value="1"/>
</dbReference>
<evidence type="ECO:0000256" key="3">
    <source>
        <dbReference type="ARBA" id="ARBA00004819"/>
    </source>
</evidence>
<organism evidence="10 11">
    <name type="scientific">Bacillus bruguierae</name>
    <dbReference type="NCBI Taxonomy" id="3127667"/>
    <lineage>
        <taxon>Bacteria</taxon>
        <taxon>Bacillati</taxon>
        <taxon>Bacillota</taxon>
        <taxon>Bacilli</taxon>
        <taxon>Bacillales</taxon>
        <taxon>Bacillaceae</taxon>
        <taxon>Bacillus</taxon>
    </lineage>
</organism>
<comment type="subunit">
    <text evidence="9">Homodimer.</text>
</comment>
<dbReference type="Gene3D" id="3.40.640.10">
    <property type="entry name" value="Type I PLP-dependent aspartate aminotransferase-like (Major domain)"/>
    <property type="match status" value="1"/>
</dbReference>
<dbReference type="Proteomes" id="UP001372526">
    <property type="component" value="Unassembled WGS sequence"/>
</dbReference>
<keyword evidence="11" id="KW-1185">Reference proteome</keyword>
<dbReference type="EC" id="5.4.3.8" evidence="9"/>
<sequence>MKFTKSEELHKDALEHIVGGVNSPSRSYKAVGGGSPVAMERGQGAYFWDVDGNKYIDYLAAYGPIITGHAHPHVTEAIKVAAENGVLYGTPTALEVKFAKMLKEAIPAMDKVRFVNSGTEAVMTTIRVARAYTGRTKIMKFAGCYHGHSDLVLVAAGSGPSTLGTPDSAGVPQSIAQEVITVPFNNVDTLKEALDKWGHEVAAILVEPIVGNFGIVEPKPGFLEKVNELVHAAGALVIYDEVITAFRFMYGGAQDLLEVTPDLTALGKIIGGGLPIGAYGGKKEIMEQVAPLGPAYQAGTMAGNPASMAAGIACLEVLKQEGVYEKLDELGAMLEKGILEQATAHNIDITVNRLKGALTVYFTKDKIEDYDAAQNTDGETFGKFFKLMLHEGINLAPSKYEAWFLTTEHTKEDIEYTIEAVGRAFAALK</sequence>
<comment type="caution">
    <text evidence="10">The sequence shown here is derived from an EMBL/GenBank/DDBJ whole genome shotgun (WGS) entry which is preliminary data.</text>
</comment>
<dbReference type="NCBIfam" id="TIGR00713">
    <property type="entry name" value="hemL"/>
    <property type="match status" value="1"/>
</dbReference>
<keyword evidence="5 9" id="KW-0963">Cytoplasm</keyword>
<evidence type="ECO:0000256" key="1">
    <source>
        <dbReference type="ARBA" id="ARBA00001579"/>
    </source>
</evidence>
<comment type="subcellular location">
    <subcellularLocation>
        <location evidence="9">Cytoplasm</location>
    </subcellularLocation>
</comment>
<accession>A0ABU8FJY1</accession>
<reference evidence="10 11" key="1">
    <citation type="submission" date="2024-01" db="EMBL/GenBank/DDBJ databases">
        <title>Seven novel Bacillus-like species.</title>
        <authorList>
            <person name="Liu G."/>
        </authorList>
    </citation>
    <scope>NUCLEOTIDE SEQUENCE [LARGE SCALE GENOMIC DNA]</scope>
    <source>
        <strain evidence="10 11">FJAT-51639</strain>
    </source>
</reference>
<dbReference type="Gene3D" id="3.90.1150.10">
    <property type="entry name" value="Aspartate Aminotransferase, domain 1"/>
    <property type="match status" value="1"/>
</dbReference>
<dbReference type="EMBL" id="JBAWSX010000007">
    <property type="protein sequence ID" value="MEI4802249.1"/>
    <property type="molecule type" value="Genomic_DNA"/>
</dbReference>
<dbReference type="CDD" id="cd00610">
    <property type="entry name" value="OAT_like"/>
    <property type="match status" value="1"/>
</dbReference>
<dbReference type="InterPro" id="IPR049704">
    <property type="entry name" value="Aminotrans_3_PPA_site"/>
</dbReference>
<dbReference type="NCBIfam" id="NF009055">
    <property type="entry name" value="PRK12389.1"/>
    <property type="match status" value="1"/>
</dbReference>
<evidence type="ECO:0000256" key="9">
    <source>
        <dbReference type="HAMAP-Rule" id="MF_00375"/>
    </source>
</evidence>
<evidence type="ECO:0000313" key="11">
    <source>
        <dbReference type="Proteomes" id="UP001372526"/>
    </source>
</evidence>